<evidence type="ECO:0000313" key="2">
    <source>
        <dbReference type="EMBL" id="KON85038.1"/>
    </source>
</evidence>
<keyword evidence="3" id="KW-1185">Reference proteome</keyword>
<sequence>MAFEGLKEKGPKSNEVRKPKAVMVDLNPTLMLLTRRMIIRGETTLPEGTIVTIQLRPFDSKDNYMSIVNGGAEPTDEVKEKEEVEVDSQGQFGPVVFLRSVPELDERFRLEAIIDPRNQNKKVQELLGSSGERIKDSRGMNTVTEEEQEIIVIRKYTDLMTYEESGGTIDPRPFVAGEKGEEISPTGGPNLKN</sequence>
<evidence type="ECO:0000256" key="1">
    <source>
        <dbReference type="SAM" id="MobiDB-lite"/>
    </source>
</evidence>
<protein>
    <submittedName>
        <fullName evidence="2">Uncharacterized protein</fullName>
    </submittedName>
</protein>
<feature type="region of interest" description="Disordered" evidence="1">
    <location>
        <begin position="164"/>
        <end position="193"/>
    </location>
</feature>
<organism evidence="2 3">
    <name type="scientific">Rossellomorea marisflavi</name>
    <dbReference type="NCBI Taxonomy" id="189381"/>
    <lineage>
        <taxon>Bacteria</taxon>
        <taxon>Bacillati</taxon>
        <taxon>Bacillota</taxon>
        <taxon>Bacilli</taxon>
        <taxon>Bacillales</taxon>
        <taxon>Bacillaceae</taxon>
        <taxon>Rossellomorea</taxon>
    </lineage>
</organism>
<proteinExistence type="predicted"/>
<accession>A0A0M0G5I4</accession>
<dbReference type="AlphaFoldDB" id="A0A0M0G5I4"/>
<reference evidence="3" key="1">
    <citation type="submission" date="2015-07" db="EMBL/GenBank/DDBJ databases">
        <title>Fjat-14235 jcm11544.</title>
        <authorList>
            <person name="Liu B."/>
            <person name="Wang J."/>
            <person name="Zhu Y."/>
            <person name="Liu G."/>
            <person name="Chen Q."/>
            <person name="Chen Z."/>
            <person name="Lan J."/>
            <person name="Che J."/>
            <person name="Ge C."/>
            <person name="Shi H."/>
            <person name="Pan Z."/>
            <person name="Liu X."/>
        </authorList>
    </citation>
    <scope>NUCLEOTIDE SEQUENCE [LARGE SCALE GENOMIC DNA]</scope>
    <source>
        <strain evidence="3">JCM 11544</strain>
    </source>
</reference>
<name>A0A0M0G5I4_9BACI</name>
<evidence type="ECO:0000313" key="3">
    <source>
        <dbReference type="Proteomes" id="UP000037405"/>
    </source>
</evidence>
<gene>
    <name evidence="2" type="ORF">AF331_13695</name>
</gene>
<dbReference type="Proteomes" id="UP000037405">
    <property type="component" value="Unassembled WGS sequence"/>
</dbReference>
<dbReference type="PATRIC" id="fig|189381.12.peg.2802"/>
<dbReference type="EMBL" id="LGUE01000004">
    <property type="protein sequence ID" value="KON85038.1"/>
    <property type="molecule type" value="Genomic_DNA"/>
</dbReference>
<comment type="caution">
    <text evidence="2">The sequence shown here is derived from an EMBL/GenBank/DDBJ whole genome shotgun (WGS) entry which is preliminary data.</text>
</comment>